<comment type="caution">
    <text evidence="7">The sequence shown here is derived from an EMBL/GenBank/DDBJ whole genome shotgun (WGS) entry which is preliminary data.</text>
</comment>
<evidence type="ECO:0000256" key="3">
    <source>
        <dbReference type="ARBA" id="ARBA00022982"/>
    </source>
</evidence>
<reference evidence="7 8" key="1">
    <citation type="submission" date="2024-09" db="EMBL/GenBank/DDBJ databases">
        <authorList>
            <person name="Sun Q."/>
            <person name="Mori K."/>
        </authorList>
    </citation>
    <scope>NUCLEOTIDE SEQUENCE [LARGE SCALE GENOMIC DNA]</scope>
    <source>
        <strain evidence="7 8">CGMCC 1.9126</strain>
    </source>
</reference>
<evidence type="ECO:0000256" key="5">
    <source>
        <dbReference type="SAM" id="Phobius"/>
    </source>
</evidence>
<dbReference type="Proteomes" id="UP001589738">
    <property type="component" value="Unassembled WGS sequence"/>
</dbReference>
<name>A0ABV6KVQ1_9BACI</name>
<protein>
    <submittedName>
        <fullName evidence="7">Plastocyanin/azurin family copper-binding protein</fullName>
    </submittedName>
</protein>
<keyword evidence="5" id="KW-0472">Membrane</keyword>
<feature type="transmembrane region" description="Helical" evidence="5">
    <location>
        <begin position="86"/>
        <end position="106"/>
    </location>
</feature>
<dbReference type="PANTHER" id="PTHR38439">
    <property type="entry name" value="AURACYANIN-B"/>
    <property type="match status" value="1"/>
</dbReference>
<dbReference type="InterPro" id="IPR008972">
    <property type="entry name" value="Cupredoxin"/>
</dbReference>
<evidence type="ECO:0000256" key="2">
    <source>
        <dbReference type="ARBA" id="ARBA00022723"/>
    </source>
</evidence>
<keyword evidence="4" id="KW-0186">Copper</keyword>
<evidence type="ECO:0000256" key="4">
    <source>
        <dbReference type="ARBA" id="ARBA00023008"/>
    </source>
</evidence>
<feature type="domain" description="Blue (type 1) copper" evidence="6">
    <location>
        <begin position="202"/>
        <end position="304"/>
    </location>
</feature>
<organism evidence="7 8">
    <name type="scientific">Robertmurraya beringensis</name>
    <dbReference type="NCBI Taxonomy" id="641660"/>
    <lineage>
        <taxon>Bacteria</taxon>
        <taxon>Bacillati</taxon>
        <taxon>Bacillota</taxon>
        <taxon>Bacilli</taxon>
        <taxon>Bacillales</taxon>
        <taxon>Bacillaceae</taxon>
        <taxon>Robertmurraya</taxon>
    </lineage>
</organism>
<dbReference type="SUPFAM" id="SSF49503">
    <property type="entry name" value="Cupredoxins"/>
    <property type="match status" value="1"/>
</dbReference>
<dbReference type="Gene3D" id="2.60.40.420">
    <property type="entry name" value="Cupredoxins - blue copper proteins"/>
    <property type="match status" value="1"/>
</dbReference>
<keyword evidence="3" id="KW-0249">Electron transport</keyword>
<dbReference type="Pfam" id="PF00127">
    <property type="entry name" value="Copper-bind"/>
    <property type="match status" value="1"/>
</dbReference>
<evidence type="ECO:0000313" key="7">
    <source>
        <dbReference type="EMBL" id="MFC0477390.1"/>
    </source>
</evidence>
<dbReference type="InterPro" id="IPR028871">
    <property type="entry name" value="BlueCu_1_BS"/>
</dbReference>
<evidence type="ECO:0000313" key="8">
    <source>
        <dbReference type="Proteomes" id="UP001589738"/>
    </source>
</evidence>
<dbReference type="RefSeq" id="WP_377058893.1">
    <property type="nucleotide sequence ID" value="NZ_JBHLUU010000121.1"/>
</dbReference>
<dbReference type="InterPro" id="IPR033138">
    <property type="entry name" value="Cu_oxidase_CS"/>
</dbReference>
<accession>A0ABV6KVQ1</accession>
<evidence type="ECO:0000256" key="1">
    <source>
        <dbReference type="ARBA" id="ARBA00022448"/>
    </source>
</evidence>
<keyword evidence="8" id="KW-1185">Reference proteome</keyword>
<feature type="transmembrane region" description="Helical" evidence="5">
    <location>
        <begin position="6"/>
        <end position="26"/>
    </location>
</feature>
<feature type="transmembrane region" description="Helical" evidence="5">
    <location>
        <begin position="150"/>
        <end position="171"/>
    </location>
</feature>
<keyword evidence="5" id="KW-1133">Transmembrane helix</keyword>
<dbReference type="PROSITE" id="PS00079">
    <property type="entry name" value="MULTICOPPER_OXIDASE1"/>
    <property type="match status" value="1"/>
</dbReference>
<dbReference type="CDD" id="cd00920">
    <property type="entry name" value="Cupredoxin"/>
    <property type="match status" value="1"/>
</dbReference>
<gene>
    <name evidence="7" type="ORF">ACFFHF_19525</name>
</gene>
<dbReference type="InterPro" id="IPR000923">
    <property type="entry name" value="BlueCu_1"/>
</dbReference>
<dbReference type="InterPro" id="IPR050845">
    <property type="entry name" value="Cu-binding_ET"/>
</dbReference>
<feature type="transmembrane region" description="Helical" evidence="5">
    <location>
        <begin position="33"/>
        <end position="54"/>
    </location>
</feature>
<keyword evidence="1" id="KW-0813">Transport</keyword>
<feature type="transmembrane region" description="Helical" evidence="5">
    <location>
        <begin position="118"/>
        <end position="138"/>
    </location>
</feature>
<dbReference type="PANTHER" id="PTHR38439:SF3">
    <property type="entry name" value="COPPER-RESISTANT CUPROPROTEIN COPI"/>
    <property type="match status" value="1"/>
</dbReference>
<evidence type="ECO:0000259" key="6">
    <source>
        <dbReference type="Pfam" id="PF00127"/>
    </source>
</evidence>
<sequence>MNIFYYFVLGTLVCIILLATFLSFYFRNRLKNMAGMVLSMTIGMNVGLTAGLLFGTMLQGNLYLSTLLAILAGVIGGAICGLGFGVYAFLEGLMAGLMGGMMGAMLGEMVSTVQAHTLINIFLTLSVSSLLLFPALRIQAKTKEIANRIWYTKPAFAFLILSGMLIFGSQFSKVQVQSESNISNPEDKSQQPSDIQPENAMIRVQAANFLYNPQKIIVKEGEQTSITLDNLDSVEHDIEIKEFPVEKTEVGHAGHGENSPDFHLHAPAKDTTTLVFTPLQKGTYEFYCTIPGHKEEGMTGVIVVI</sequence>
<dbReference type="EMBL" id="JBHLUU010000121">
    <property type="protein sequence ID" value="MFC0477390.1"/>
    <property type="molecule type" value="Genomic_DNA"/>
</dbReference>
<proteinExistence type="predicted"/>
<dbReference type="PROSITE" id="PS00196">
    <property type="entry name" value="COPPER_BLUE"/>
    <property type="match status" value="1"/>
</dbReference>
<feature type="transmembrane region" description="Helical" evidence="5">
    <location>
        <begin position="60"/>
        <end position="79"/>
    </location>
</feature>
<keyword evidence="2" id="KW-0479">Metal-binding</keyword>
<keyword evidence="5" id="KW-0812">Transmembrane</keyword>